<evidence type="ECO:0000313" key="8">
    <source>
        <dbReference type="EMBL" id="QDP95039.1"/>
    </source>
</evidence>
<evidence type="ECO:0000259" key="7">
    <source>
        <dbReference type="Pfam" id="PF01471"/>
    </source>
</evidence>
<feature type="signal peptide" evidence="6">
    <location>
        <begin position="1"/>
        <end position="34"/>
    </location>
</feature>
<dbReference type="Pfam" id="PF01471">
    <property type="entry name" value="PG_binding_1"/>
    <property type="match status" value="1"/>
</dbReference>
<evidence type="ECO:0000256" key="6">
    <source>
        <dbReference type="SAM" id="SignalP"/>
    </source>
</evidence>
<dbReference type="EMBL" id="CP041692">
    <property type="protein sequence ID" value="QDP95039.1"/>
    <property type="molecule type" value="Genomic_DNA"/>
</dbReference>
<dbReference type="OrthoDB" id="9793302at2"/>
<evidence type="ECO:0000256" key="5">
    <source>
        <dbReference type="ARBA" id="ARBA00023172"/>
    </source>
</evidence>
<sequence>MTMVSRARPTAGALLAAVLVAVGLVALAPASAEAASVSCTLAAPKTVRQGDHGSCVKLLQQRLGGVAVDGSFGPATLRAVKYYQGTKGLTQDGIVGPKTWSKLKTRTAHGSVIYAASNISWYACRNSANTAVKYAVGNSLGYSLNMVEISTSSGSGTYVDYIANRTVKSGGYYQYEGSHPVFKRMDIWRYANSGHSVRNVTIDFYRGNRDCNFNGVTPETKETPVTDVTSRDVAAADGQELSASDQQLVRELTDRARANGLQLTGQGGLLGRLTKMIVEGALEGEMDDHLGYAKHDPVGRDGGNSRNGYRAKTLLTEAGPVDVSVPRDRDGSFEPTIVAKRQRRLSGVEDLVISLSAKGLTTGEISAHLAEVYGAEVSKQTISTITDRVMEGLAAWQSRPLDPVYAVLFIDAIQVKIREGEVCNRPIYLALGVTADGERDVLGLWAGEHGDGEGAKYWLRVLTEIKNRGTNDVCMLVCDGLTGLPDAVSAVWDKTIVQTCIVHLLRNSFKYASKKDWGSVAKDLKPVYTAASEAEALDRFADFSSKWEKRYPAIIRLWTNAWAEFVPFLQFDREIRTVICTTNAIESINARLRRAVNARGHFPTEQAALKCLYLAIMSLDPTGRGRKRWTNRWKAALNAFDITFDGRLSAGRN</sequence>
<keyword evidence="4" id="KW-0238">DNA-binding</keyword>
<dbReference type="PANTHER" id="PTHR33217:SF8">
    <property type="entry name" value="MUTATOR FAMILY TRANSPOSASE"/>
    <property type="match status" value="1"/>
</dbReference>
<name>A0A516PV52_9ACTN</name>
<accession>A0A516PV52</accession>
<dbReference type="InterPro" id="IPR036366">
    <property type="entry name" value="PGBDSf"/>
</dbReference>
<gene>
    <name evidence="8" type="ORF">FOE78_03125</name>
</gene>
<protein>
    <submittedName>
        <fullName evidence="8">IS256 family transposase</fullName>
    </submittedName>
</protein>
<dbReference type="GO" id="GO:0006313">
    <property type="term" value="P:DNA transposition"/>
    <property type="evidence" value="ECO:0007669"/>
    <property type="project" value="InterPro"/>
</dbReference>
<evidence type="ECO:0000256" key="2">
    <source>
        <dbReference type="ARBA" id="ARBA00010961"/>
    </source>
</evidence>
<keyword evidence="3" id="KW-0815">Transposition</keyword>
<dbReference type="NCBIfam" id="NF033543">
    <property type="entry name" value="transpos_IS256"/>
    <property type="match status" value="1"/>
</dbReference>
<dbReference type="PANTHER" id="PTHR33217">
    <property type="entry name" value="TRANSPOSASE FOR INSERTION SEQUENCE ELEMENT IS1081"/>
    <property type="match status" value="1"/>
</dbReference>
<keyword evidence="6" id="KW-0732">Signal</keyword>
<dbReference type="InterPro" id="IPR001207">
    <property type="entry name" value="Transposase_mutator"/>
</dbReference>
<evidence type="ECO:0000256" key="3">
    <source>
        <dbReference type="ARBA" id="ARBA00022578"/>
    </source>
</evidence>
<dbReference type="AlphaFoldDB" id="A0A516PV52"/>
<evidence type="ECO:0000256" key="4">
    <source>
        <dbReference type="ARBA" id="ARBA00023125"/>
    </source>
</evidence>
<dbReference type="SUPFAM" id="SSF47090">
    <property type="entry name" value="PGBD-like"/>
    <property type="match status" value="1"/>
</dbReference>
<dbReference type="InterPro" id="IPR036365">
    <property type="entry name" value="PGBD-like_sf"/>
</dbReference>
<reference evidence="8 9" key="1">
    <citation type="submission" date="2019-07" db="EMBL/GenBank/DDBJ databases">
        <title>Microlunatus dokdonensis sp. nov. isolated from the rhizospheric soil of the wild plant Elymus tsukushiensis.</title>
        <authorList>
            <person name="Ghim S.-Y."/>
            <person name="Hwang Y.-J."/>
            <person name="Son J.-S."/>
            <person name="Shin J.-H."/>
        </authorList>
    </citation>
    <scope>NUCLEOTIDE SEQUENCE [LARGE SCALE GENOMIC DNA]</scope>
    <source>
        <strain evidence="8 9">KUDC0627</strain>
    </source>
</reference>
<dbReference type="GO" id="GO:0003677">
    <property type="term" value="F:DNA binding"/>
    <property type="evidence" value="ECO:0007669"/>
    <property type="project" value="UniProtKB-KW"/>
</dbReference>
<dbReference type="Proteomes" id="UP000319263">
    <property type="component" value="Chromosome"/>
</dbReference>
<keyword evidence="5" id="KW-0233">DNA recombination</keyword>
<comment type="similarity">
    <text evidence="2">Belongs to the transposase mutator family.</text>
</comment>
<dbReference type="GO" id="GO:0004803">
    <property type="term" value="F:transposase activity"/>
    <property type="evidence" value="ECO:0007669"/>
    <property type="project" value="InterPro"/>
</dbReference>
<dbReference type="Gene3D" id="1.10.101.10">
    <property type="entry name" value="PGBD-like superfamily/PGBD"/>
    <property type="match status" value="1"/>
</dbReference>
<evidence type="ECO:0000313" key="9">
    <source>
        <dbReference type="Proteomes" id="UP000319263"/>
    </source>
</evidence>
<keyword evidence="9" id="KW-1185">Reference proteome</keyword>
<feature type="domain" description="Peptidoglycan binding-like" evidence="7">
    <location>
        <begin position="56"/>
        <end position="103"/>
    </location>
</feature>
<dbReference type="Pfam" id="PF00872">
    <property type="entry name" value="Transposase_mut"/>
    <property type="match status" value="1"/>
</dbReference>
<dbReference type="InterPro" id="IPR002477">
    <property type="entry name" value="Peptidoglycan-bd-like"/>
</dbReference>
<comment type="function">
    <text evidence="1">Required for the transposition of the insertion element.</text>
</comment>
<feature type="chain" id="PRO_5022179786" evidence="6">
    <location>
        <begin position="35"/>
        <end position="653"/>
    </location>
</feature>
<organism evidence="8 9">
    <name type="scientific">Microlunatus elymi</name>
    <dbReference type="NCBI Taxonomy" id="2596828"/>
    <lineage>
        <taxon>Bacteria</taxon>
        <taxon>Bacillati</taxon>
        <taxon>Actinomycetota</taxon>
        <taxon>Actinomycetes</taxon>
        <taxon>Propionibacteriales</taxon>
        <taxon>Propionibacteriaceae</taxon>
        <taxon>Microlunatus</taxon>
    </lineage>
</organism>
<dbReference type="KEGG" id="mik:FOE78_03125"/>
<proteinExistence type="inferred from homology"/>
<evidence type="ECO:0000256" key="1">
    <source>
        <dbReference type="ARBA" id="ARBA00002190"/>
    </source>
</evidence>